<dbReference type="InterPro" id="IPR036226">
    <property type="entry name" value="LipOase_C_sf"/>
</dbReference>
<dbReference type="PROSITE" id="PS00711">
    <property type="entry name" value="LIPOXYGENASE_1"/>
    <property type="match status" value="1"/>
</dbReference>
<comment type="subcellular location">
    <subcellularLocation>
        <location evidence="1">Cytoplasm</location>
    </subcellularLocation>
</comment>
<dbReference type="SUPFAM" id="SSF49723">
    <property type="entry name" value="Lipase/lipooxygenase domain (PLAT/LH2 domain)"/>
    <property type="match status" value="1"/>
</dbReference>
<reference evidence="17 18" key="2">
    <citation type="submission" date="2017-04" db="EMBL/GenBank/DDBJ databases">
        <title>CpG methylation of centromeres and impact of large insertions on vertebrate speciation.</title>
        <authorList>
            <person name="Ichikawa K."/>
            <person name="Yoshimura J."/>
            <person name="Morishita S."/>
        </authorList>
    </citation>
    <scope>NUCLEOTIDE SEQUENCE</scope>
    <source>
        <strain evidence="17 18">HSOK</strain>
    </source>
</reference>
<feature type="binding site" evidence="10">
    <location>
        <position position="337"/>
    </location>
    <ligand>
        <name>Fe cation</name>
        <dbReference type="ChEBI" id="CHEBI:24875"/>
        <note>catalytic</note>
    </ligand>
</feature>
<dbReference type="PRINTS" id="PR00087">
    <property type="entry name" value="LIPOXYGENASE"/>
</dbReference>
<keyword evidence="11" id="KW-0106">Calcium</keyword>
<comment type="pathway">
    <text evidence="2">Lipid metabolism.</text>
</comment>
<sequence length="632" mass="72402">MTLEYQVTVSTEDVAFAGTIDDVYITLVGQDGSSEDVKLDKSKFAFHKGDVSTFTVTCSKDLGQLLEIHLEKQGGIIIKDSWLPAKVEVESPDGKVYSFPIYHWTAHSWLTFLCCSVLLRWAVYKEGIPLCMEADTLKSLPPDDLTVMFSPCRLAKLGLEAWSHCIDKWNSMSDIEKLFECHVTSMSDYAMKHWREDAFFGYQFLNGVNPMMIQCCKTLPSKFPVPLDMNFSKSQLTLRTEMMKGNIFLCDYNILDGVETNTINGRKQFLTAPLVLLHKNEDDEMMPIAIQLKQEPGKDNPIFFPTDSEYDWLLAKTYVKSADSNLHELNYHLLRTHLLAEVFAVSLQRNLPRVHPVYKLLIRHTRYTLQINFLARKSLISESGTITLVSELQKISSAFVGNQKSLTLSLCIPDDIADRGLEDVPNFHYRDDGLKLWNIMHRFVYDILSFYYKNDGMVQNDAELQNWIQEIFENGFLRRSETGIPQKFTTVAELVKFVTMVMFTCSVQHAAVNTGQYDLYGWMPNGPSTMQEPPPTQKGKADEASFLSTLPDVQTTVHILATVWLLSMQSSDARYLHDFVEEHFTEDFPKYKVTTFQRDLIKLSEDIKSRNENLRLPYTFLDPKLVENSVAI</sequence>
<dbReference type="PROSITE" id="PS51393">
    <property type="entry name" value="LIPOXYGENASE_3"/>
    <property type="match status" value="1"/>
</dbReference>
<dbReference type="InterPro" id="IPR001885">
    <property type="entry name" value="LipOase_mml"/>
</dbReference>
<evidence type="ECO:0000256" key="14">
    <source>
        <dbReference type="RuleBase" id="RU003974"/>
    </source>
</evidence>
<evidence type="ECO:0000256" key="8">
    <source>
        <dbReference type="ARBA" id="ARBA00023004"/>
    </source>
</evidence>
<feature type="domain" description="PLAT" evidence="15">
    <location>
        <begin position="3"/>
        <end position="124"/>
    </location>
</feature>
<dbReference type="InterPro" id="IPR001024">
    <property type="entry name" value="PLAT/LH2_dom"/>
</dbReference>
<reference evidence="17" key="4">
    <citation type="submission" date="2025-09" db="UniProtKB">
        <authorList>
            <consortium name="Ensembl"/>
        </authorList>
    </citation>
    <scope>IDENTIFICATION</scope>
    <source>
        <strain evidence="17">HSOK</strain>
    </source>
</reference>
<evidence type="ECO:0000256" key="10">
    <source>
        <dbReference type="PIRSR" id="PIRSR601885-1"/>
    </source>
</evidence>
<keyword evidence="5 10" id="KW-0479">Metal-binding</keyword>
<organism evidence="17 18">
    <name type="scientific">Oryzias latipes</name>
    <name type="common">Japanese rice fish</name>
    <name type="synonym">Japanese killifish</name>
    <dbReference type="NCBI Taxonomy" id="8090"/>
    <lineage>
        <taxon>Eukaryota</taxon>
        <taxon>Metazoa</taxon>
        <taxon>Chordata</taxon>
        <taxon>Craniata</taxon>
        <taxon>Vertebrata</taxon>
        <taxon>Euteleostomi</taxon>
        <taxon>Actinopterygii</taxon>
        <taxon>Neopterygii</taxon>
        <taxon>Teleostei</taxon>
        <taxon>Neoteleostei</taxon>
        <taxon>Acanthomorphata</taxon>
        <taxon>Ovalentaria</taxon>
        <taxon>Atherinomorphae</taxon>
        <taxon>Beloniformes</taxon>
        <taxon>Adrianichthyidae</taxon>
        <taxon>Oryziinae</taxon>
        <taxon>Oryzias</taxon>
    </lineage>
</organism>
<proteinExistence type="inferred from homology"/>
<comment type="cofactor">
    <cofactor evidence="10">
        <name>Fe cation</name>
        <dbReference type="ChEBI" id="CHEBI:24875"/>
    </cofactor>
    <text evidence="10">Binds 1 Fe cation per subunit.</text>
</comment>
<feature type="binding site" evidence="10">
    <location>
        <position position="332"/>
    </location>
    <ligand>
        <name>Fe cation</name>
        <dbReference type="ChEBI" id="CHEBI:24875"/>
        <note>catalytic</note>
    </ligand>
</feature>
<dbReference type="Gene3D" id="1.20.245.10">
    <property type="entry name" value="Lipoxygenase-1, Domain 5"/>
    <property type="match status" value="1"/>
</dbReference>
<evidence type="ECO:0008006" key="19">
    <source>
        <dbReference type="Google" id="ProtNLM"/>
    </source>
</evidence>
<evidence type="ECO:0000259" key="16">
    <source>
        <dbReference type="PROSITE" id="PS51393"/>
    </source>
</evidence>
<comment type="similarity">
    <text evidence="3 14">Belongs to the lipoxygenase family.</text>
</comment>
<dbReference type="InterPro" id="IPR000907">
    <property type="entry name" value="LipOase"/>
</dbReference>
<keyword evidence="9" id="KW-0443">Lipid metabolism</keyword>
<dbReference type="GO" id="GO:0005737">
    <property type="term" value="C:cytoplasm"/>
    <property type="evidence" value="ECO:0007669"/>
    <property type="project" value="UniProtKB-SubCell"/>
</dbReference>
<evidence type="ECO:0000256" key="9">
    <source>
        <dbReference type="ARBA" id="ARBA00023098"/>
    </source>
</evidence>
<feature type="binding site" evidence="11">
    <location>
        <position position="18"/>
    </location>
    <ligand>
        <name>Ca(2+)</name>
        <dbReference type="ChEBI" id="CHEBI:29108"/>
        <label>1</label>
    </ligand>
</feature>
<evidence type="ECO:0000256" key="1">
    <source>
        <dbReference type="ARBA" id="ARBA00004496"/>
    </source>
</evidence>
<dbReference type="Gene3D" id="3.10.450.60">
    <property type="match status" value="1"/>
</dbReference>
<evidence type="ECO:0000259" key="15">
    <source>
        <dbReference type="PROSITE" id="PS50095"/>
    </source>
</evidence>
<dbReference type="Ensembl" id="ENSORLT00015005427.1">
    <property type="protein sequence ID" value="ENSORLP00015025429.1"/>
    <property type="gene ID" value="ENSORLG00015006586.1"/>
</dbReference>
<dbReference type="AlphaFoldDB" id="A0A3P9IZP9"/>
<feature type="domain" description="Lipoxygenase" evidence="16">
    <location>
        <begin position="120"/>
        <end position="632"/>
    </location>
</feature>
<evidence type="ECO:0000256" key="3">
    <source>
        <dbReference type="ARBA" id="ARBA00009419"/>
    </source>
</evidence>
<evidence type="ECO:0000256" key="5">
    <source>
        <dbReference type="ARBA" id="ARBA00022723"/>
    </source>
</evidence>
<feature type="site" description="Essential for stabilizing binding to COTL1" evidence="12">
    <location>
        <position position="104"/>
    </location>
</feature>
<comment type="caution">
    <text evidence="13">Lacks conserved residue(s) required for the propagation of feature annotation.</text>
</comment>
<name>A0A3P9IZP9_ORYLA</name>
<reference key="1">
    <citation type="journal article" date="2007" name="Nature">
        <title>The medaka draft genome and insights into vertebrate genome evolution.</title>
        <authorList>
            <person name="Kasahara M."/>
            <person name="Naruse K."/>
            <person name="Sasaki S."/>
            <person name="Nakatani Y."/>
            <person name="Qu W."/>
            <person name="Ahsan B."/>
            <person name="Yamada T."/>
            <person name="Nagayasu Y."/>
            <person name="Doi K."/>
            <person name="Kasai Y."/>
            <person name="Jindo T."/>
            <person name="Kobayashi D."/>
            <person name="Shimada A."/>
            <person name="Toyoda A."/>
            <person name="Kuroki Y."/>
            <person name="Fujiyama A."/>
            <person name="Sasaki T."/>
            <person name="Shimizu A."/>
            <person name="Asakawa S."/>
            <person name="Shimizu N."/>
            <person name="Hashimoto S."/>
            <person name="Yang J."/>
            <person name="Lee Y."/>
            <person name="Matsushima K."/>
            <person name="Sugano S."/>
            <person name="Sakaizumi M."/>
            <person name="Narita T."/>
            <person name="Ohishi K."/>
            <person name="Haga S."/>
            <person name="Ohta F."/>
            <person name="Nomoto H."/>
            <person name="Nogata K."/>
            <person name="Morishita T."/>
            <person name="Endo T."/>
            <person name="Shin-I T."/>
            <person name="Takeda H."/>
            <person name="Morishita S."/>
            <person name="Kohara Y."/>
        </authorList>
    </citation>
    <scope>NUCLEOTIDE SEQUENCE [LARGE SCALE GENOMIC DNA]</scope>
    <source>
        <strain>Hd-rR</strain>
    </source>
</reference>
<dbReference type="PROSITE" id="PS50095">
    <property type="entry name" value="PLAT"/>
    <property type="match status" value="1"/>
</dbReference>
<evidence type="ECO:0000313" key="17">
    <source>
        <dbReference type="Ensembl" id="ENSORLP00015025429.1"/>
    </source>
</evidence>
<keyword evidence="6 14" id="KW-0223">Dioxygenase</keyword>
<dbReference type="FunFam" id="1.20.245.10:FF:000001">
    <property type="entry name" value="Arachidonate 5-lipoxygenase a"/>
    <property type="match status" value="1"/>
</dbReference>
<dbReference type="Pfam" id="PF00305">
    <property type="entry name" value="Lipoxygenase"/>
    <property type="match status" value="1"/>
</dbReference>
<dbReference type="Pfam" id="PF01477">
    <property type="entry name" value="PLAT"/>
    <property type="match status" value="1"/>
</dbReference>
<evidence type="ECO:0000256" key="11">
    <source>
        <dbReference type="PIRSR" id="PIRSR601885-2"/>
    </source>
</evidence>
<dbReference type="SMART" id="SM00308">
    <property type="entry name" value="LH2"/>
    <property type="match status" value="1"/>
</dbReference>
<dbReference type="GO" id="GO:0034440">
    <property type="term" value="P:lipid oxidation"/>
    <property type="evidence" value="ECO:0007669"/>
    <property type="project" value="InterPro"/>
</dbReference>
<keyword evidence="7 14" id="KW-0560">Oxidoreductase</keyword>
<evidence type="ECO:0000313" key="18">
    <source>
        <dbReference type="Proteomes" id="UP000265200"/>
    </source>
</evidence>
<feature type="binding site" evidence="11">
    <location>
        <position position="80"/>
    </location>
    <ligand>
        <name>Ca(2+)</name>
        <dbReference type="ChEBI" id="CHEBI:29108"/>
        <label>1</label>
    </ligand>
</feature>
<dbReference type="Gene3D" id="2.60.60.20">
    <property type="entry name" value="PLAT/LH2 domain"/>
    <property type="match status" value="1"/>
</dbReference>
<reference evidence="17" key="3">
    <citation type="submission" date="2025-08" db="UniProtKB">
        <authorList>
            <consortium name="Ensembl"/>
        </authorList>
    </citation>
    <scope>IDENTIFICATION</scope>
    <source>
        <strain evidence="17">HSOK</strain>
    </source>
</reference>
<accession>A0A3P9IZP9</accession>
<keyword evidence="4" id="KW-0963">Cytoplasm</keyword>
<evidence type="ECO:0000256" key="6">
    <source>
        <dbReference type="ARBA" id="ARBA00022964"/>
    </source>
</evidence>
<keyword evidence="8 10" id="KW-0408">Iron</keyword>
<feature type="binding site" evidence="10">
    <location>
        <position position="509"/>
    </location>
    <ligand>
        <name>Fe cation</name>
        <dbReference type="ChEBI" id="CHEBI:24875"/>
        <note>catalytic</note>
    </ligand>
</feature>
<feature type="binding site" evidence="10">
    <location>
        <position position="632"/>
    </location>
    <ligand>
        <name>Fe cation</name>
        <dbReference type="ChEBI" id="CHEBI:24875"/>
        <note>catalytic</note>
    </ligand>
</feature>
<evidence type="ECO:0000256" key="13">
    <source>
        <dbReference type="PROSITE-ProRule" id="PRU00152"/>
    </source>
</evidence>
<feature type="binding site" evidence="11">
    <location>
        <position position="40"/>
    </location>
    <ligand>
        <name>Ca(2+)</name>
        <dbReference type="ChEBI" id="CHEBI:29108"/>
        <label>2</label>
    </ligand>
</feature>
<dbReference type="InterPro" id="IPR036392">
    <property type="entry name" value="PLAT/LH2_dom_sf"/>
</dbReference>
<dbReference type="GO" id="GO:0016702">
    <property type="term" value="F:oxidoreductase activity, acting on single donors with incorporation of molecular oxygen, incorporation of two atoms of oxygen"/>
    <property type="evidence" value="ECO:0007669"/>
    <property type="project" value="InterPro"/>
</dbReference>
<evidence type="ECO:0000256" key="7">
    <source>
        <dbReference type="ARBA" id="ARBA00023002"/>
    </source>
</evidence>
<evidence type="ECO:0000256" key="2">
    <source>
        <dbReference type="ARBA" id="ARBA00005189"/>
    </source>
</evidence>
<evidence type="ECO:0000256" key="12">
    <source>
        <dbReference type="PIRSR" id="PIRSR601885-3"/>
    </source>
</evidence>
<dbReference type="InterPro" id="IPR020833">
    <property type="entry name" value="LipOase_Fe_BS"/>
</dbReference>
<dbReference type="PANTHER" id="PTHR11771">
    <property type="entry name" value="LIPOXYGENASE"/>
    <property type="match status" value="1"/>
</dbReference>
<protein>
    <recommendedName>
        <fullName evidence="19">Arachidonate 15-lipoxygenase type B</fullName>
    </recommendedName>
</protein>
<dbReference type="PRINTS" id="PR00467">
    <property type="entry name" value="MAMLPOXGNASE"/>
</dbReference>
<dbReference type="InterPro" id="IPR013819">
    <property type="entry name" value="LipOase_C"/>
</dbReference>
<dbReference type="GO" id="GO:0005506">
    <property type="term" value="F:iron ion binding"/>
    <property type="evidence" value="ECO:0007669"/>
    <property type="project" value="InterPro"/>
</dbReference>
<evidence type="ECO:0000256" key="4">
    <source>
        <dbReference type="ARBA" id="ARBA00022490"/>
    </source>
</evidence>
<dbReference type="SUPFAM" id="SSF48484">
    <property type="entry name" value="Lipoxigenase"/>
    <property type="match status" value="1"/>
</dbReference>
<dbReference type="Proteomes" id="UP000265200">
    <property type="component" value="Chromosome 9"/>
</dbReference>